<dbReference type="Pfam" id="PF00067">
    <property type="entry name" value="p450"/>
    <property type="match status" value="1"/>
</dbReference>
<comment type="cofactor">
    <cofactor evidence="6">
        <name>heme</name>
        <dbReference type="ChEBI" id="CHEBI:30413"/>
    </cofactor>
</comment>
<gene>
    <name evidence="8" type="ORF">P153DRAFT_291269</name>
</gene>
<keyword evidence="4 6" id="KW-0408">Iron</keyword>
<dbReference type="SUPFAM" id="SSF48264">
    <property type="entry name" value="Cytochrome P450"/>
    <property type="match status" value="1"/>
</dbReference>
<keyword evidence="2 6" id="KW-0479">Metal-binding</keyword>
<dbReference type="GO" id="GO:0016705">
    <property type="term" value="F:oxidoreductase activity, acting on paired donors, with incorporation or reduction of molecular oxygen"/>
    <property type="evidence" value="ECO:0007669"/>
    <property type="project" value="InterPro"/>
</dbReference>
<protein>
    <submittedName>
        <fullName evidence="8">Putative cytochrome P450 monooxygenase</fullName>
    </submittedName>
</protein>
<dbReference type="EMBL" id="ML977506">
    <property type="protein sequence ID" value="KAF2129634.1"/>
    <property type="molecule type" value="Genomic_DNA"/>
</dbReference>
<evidence type="ECO:0000256" key="5">
    <source>
        <dbReference type="ARBA" id="ARBA00023033"/>
    </source>
</evidence>
<dbReference type="PANTHER" id="PTHR46300:SF2">
    <property type="entry name" value="CYTOCHROME P450 MONOOXYGENASE ALNH-RELATED"/>
    <property type="match status" value="1"/>
</dbReference>
<dbReference type="InterPro" id="IPR002401">
    <property type="entry name" value="Cyt_P450_E_grp-I"/>
</dbReference>
<comment type="similarity">
    <text evidence="1 7">Belongs to the cytochrome P450 family.</text>
</comment>
<evidence type="ECO:0000256" key="4">
    <source>
        <dbReference type="ARBA" id="ARBA00023004"/>
    </source>
</evidence>
<keyword evidence="6 7" id="KW-0349">Heme</keyword>
<dbReference type="GO" id="GO:0004497">
    <property type="term" value="F:monooxygenase activity"/>
    <property type="evidence" value="ECO:0007669"/>
    <property type="project" value="UniProtKB-KW"/>
</dbReference>
<dbReference type="GeneID" id="54404194"/>
<proteinExistence type="inferred from homology"/>
<dbReference type="Proteomes" id="UP000799771">
    <property type="component" value="Unassembled WGS sequence"/>
</dbReference>
<feature type="binding site" description="axial binding residue" evidence="6">
    <location>
        <position position="445"/>
    </location>
    <ligand>
        <name>heme</name>
        <dbReference type="ChEBI" id="CHEBI:30413"/>
    </ligand>
    <ligandPart>
        <name>Fe</name>
        <dbReference type="ChEBI" id="CHEBI:18248"/>
    </ligandPart>
</feature>
<dbReference type="PRINTS" id="PR00463">
    <property type="entry name" value="EP450I"/>
</dbReference>
<dbReference type="InterPro" id="IPR017972">
    <property type="entry name" value="Cyt_P450_CS"/>
</dbReference>
<evidence type="ECO:0000256" key="7">
    <source>
        <dbReference type="RuleBase" id="RU000461"/>
    </source>
</evidence>
<evidence type="ECO:0000256" key="1">
    <source>
        <dbReference type="ARBA" id="ARBA00010617"/>
    </source>
</evidence>
<sequence length="521" mass="59284">MQFAEWLSKLSPSSVLLSVSIVYVLFRLLRIGHREHGLPPGPKTLSILGNIHQFPQQFPQLKFVEWMKEFGEIFTIKLFNSNMIIISSPAAIKDILDTRGALTGGRPKSHMQRAAQGLHFVLEGTENPVWKRGRKAITRFLTTDNLNLYMATQKVEYVQMLNDVLTKPDDIYNHIRRTSASVMTSLVYGKKCLTFQNSSAEEYFEGIKLFNETNDPGAYPPIELLPWLKHTPRWLAPWTEHIERTTRVRNTLYYGLLAELEEKRKVNKAEPCYMNYVLDNVEKLGMSYDEVVFLGAVLMDAGGETASSYLQSFVLAMLNFPDAQKKAQKEIDAVIGNDRLPCFTDYDSLPYLRALVDEVHRFRPILPIGLPRIATQDLVYKDYVLPKGSMLVLNAWGLFHDPELFDTPDVFRPERYLDSKYGTKSGVNTEALRDNIAFGAGRRICPGEEMGRRTIAMNTMNLLWAFKLTPKQGESSTMDMDSYSPGLEMAPKPFSCNIVPRVEARAELIRAEFESLAKLDS</sequence>
<organism evidence="8 9">
    <name type="scientific">Dothidotthia symphoricarpi CBS 119687</name>
    <dbReference type="NCBI Taxonomy" id="1392245"/>
    <lineage>
        <taxon>Eukaryota</taxon>
        <taxon>Fungi</taxon>
        <taxon>Dikarya</taxon>
        <taxon>Ascomycota</taxon>
        <taxon>Pezizomycotina</taxon>
        <taxon>Dothideomycetes</taxon>
        <taxon>Pleosporomycetidae</taxon>
        <taxon>Pleosporales</taxon>
        <taxon>Dothidotthiaceae</taxon>
        <taxon>Dothidotthia</taxon>
    </lineage>
</organism>
<evidence type="ECO:0000256" key="3">
    <source>
        <dbReference type="ARBA" id="ARBA00023002"/>
    </source>
</evidence>
<dbReference type="OrthoDB" id="1103324at2759"/>
<dbReference type="GO" id="GO:0005506">
    <property type="term" value="F:iron ion binding"/>
    <property type="evidence" value="ECO:0007669"/>
    <property type="project" value="InterPro"/>
</dbReference>
<dbReference type="AlphaFoldDB" id="A0A6A6AFB3"/>
<dbReference type="PANTHER" id="PTHR46300">
    <property type="entry name" value="P450, PUTATIVE (EUROFUNG)-RELATED-RELATED"/>
    <property type="match status" value="1"/>
</dbReference>
<dbReference type="Gene3D" id="1.10.630.10">
    <property type="entry name" value="Cytochrome P450"/>
    <property type="match status" value="1"/>
</dbReference>
<keyword evidence="5 7" id="KW-0503">Monooxygenase</keyword>
<dbReference type="RefSeq" id="XP_033524023.1">
    <property type="nucleotide sequence ID" value="XM_033663762.1"/>
</dbReference>
<dbReference type="InterPro" id="IPR050364">
    <property type="entry name" value="Cytochrome_P450_fung"/>
</dbReference>
<keyword evidence="3 7" id="KW-0560">Oxidoreductase</keyword>
<evidence type="ECO:0000313" key="9">
    <source>
        <dbReference type="Proteomes" id="UP000799771"/>
    </source>
</evidence>
<evidence type="ECO:0000256" key="2">
    <source>
        <dbReference type="ARBA" id="ARBA00022723"/>
    </source>
</evidence>
<evidence type="ECO:0000313" key="8">
    <source>
        <dbReference type="EMBL" id="KAF2129634.1"/>
    </source>
</evidence>
<name>A0A6A6AFB3_9PLEO</name>
<accession>A0A6A6AFB3</accession>
<dbReference type="PRINTS" id="PR00385">
    <property type="entry name" value="P450"/>
</dbReference>
<dbReference type="InterPro" id="IPR036396">
    <property type="entry name" value="Cyt_P450_sf"/>
</dbReference>
<evidence type="ECO:0000256" key="6">
    <source>
        <dbReference type="PIRSR" id="PIRSR602401-1"/>
    </source>
</evidence>
<dbReference type="InterPro" id="IPR001128">
    <property type="entry name" value="Cyt_P450"/>
</dbReference>
<dbReference type="GO" id="GO:0020037">
    <property type="term" value="F:heme binding"/>
    <property type="evidence" value="ECO:0007669"/>
    <property type="project" value="InterPro"/>
</dbReference>
<dbReference type="PROSITE" id="PS00086">
    <property type="entry name" value="CYTOCHROME_P450"/>
    <property type="match status" value="1"/>
</dbReference>
<keyword evidence="9" id="KW-1185">Reference proteome</keyword>
<reference evidence="8" key="1">
    <citation type="journal article" date="2020" name="Stud. Mycol.">
        <title>101 Dothideomycetes genomes: a test case for predicting lifestyles and emergence of pathogens.</title>
        <authorList>
            <person name="Haridas S."/>
            <person name="Albert R."/>
            <person name="Binder M."/>
            <person name="Bloem J."/>
            <person name="Labutti K."/>
            <person name="Salamov A."/>
            <person name="Andreopoulos B."/>
            <person name="Baker S."/>
            <person name="Barry K."/>
            <person name="Bills G."/>
            <person name="Bluhm B."/>
            <person name="Cannon C."/>
            <person name="Castanera R."/>
            <person name="Culley D."/>
            <person name="Daum C."/>
            <person name="Ezra D."/>
            <person name="Gonzalez J."/>
            <person name="Henrissat B."/>
            <person name="Kuo A."/>
            <person name="Liang C."/>
            <person name="Lipzen A."/>
            <person name="Lutzoni F."/>
            <person name="Magnuson J."/>
            <person name="Mondo S."/>
            <person name="Nolan M."/>
            <person name="Ohm R."/>
            <person name="Pangilinan J."/>
            <person name="Park H.-J."/>
            <person name="Ramirez L."/>
            <person name="Alfaro M."/>
            <person name="Sun H."/>
            <person name="Tritt A."/>
            <person name="Yoshinaga Y."/>
            <person name="Zwiers L.-H."/>
            <person name="Turgeon B."/>
            <person name="Goodwin S."/>
            <person name="Spatafora J."/>
            <person name="Crous P."/>
            <person name="Grigoriev I."/>
        </authorList>
    </citation>
    <scope>NUCLEOTIDE SEQUENCE</scope>
    <source>
        <strain evidence="8">CBS 119687</strain>
    </source>
</reference>
<dbReference type="CDD" id="cd11065">
    <property type="entry name" value="CYP64-like"/>
    <property type="match status" value="1"/>
</dbReference>